<dbReference type="PROSITE" id="PS51462">
    <property type="entry name" value="NUDIX"/>
    <property type="match status" value="1"/>
</dbReference>
<dbReference type="SUPFAM" id="SSF55811">
    <property type="entry name" value="Nudix"/>
    <property type="match status" value="1"/>
</dbReference>
<dbReference type="PANTHER" id="PTHR10885">
    <property type="entry name" value="ISOPENTENYL-DIPHOSPHATE DELTA-ISOMERASE"/>
    <property type="match status" value="1"/>
</dbReference>
<dbReference type="Proteomes" id="UP000699691">
    <property type="component" value="Unassembled WGS sequence"/>
</dbReference>
<evidence type="ECO:0000313" key="2">
    <source>
        <dbReference type="EMBL" id="MCA9397648.1"/>
    </source>
</evidence>
<comment type="caution">
    <text evidence="2">The sequence shown here is derived from an EMBL/GenBank/DDBJ whole genome shotgun (WGS) entry which is preliminary data.</text>
</comment>
<evidence type="ECO:0000313" key="3">
    <source>
        <dbReference type="Proteomes" id="UP000699691"/>
    </source>
</evidence>
<dbReference type="InterPro" id="IPR015797">
    <property type="entry name" value="NUDIX_hydrolase-like_dom_sf"/>
</dbReference>
<gene>
    <name evidence="2" type="ORF">KC573_02365</name>
</gene>
<dbReference type="InterPro" id="IPR000086">
    <property type="entry name" value="NUDIX_hydrolase_dom"/>
</dbReference>
<organism evidence="2 3">
    <name type="scientific">candidate division WWE3 bacterium</name>
    <dbReference type="NCBI Taxonomy" id="2053526"/>
    <lineage>
        <taxon>Bacteria</taxon>
        <taxon>Katanobacteria</taxon>
    </lineage>
</organism>
<reference evidence="2" key="2">
    <citation type="journal article" date="2021" name="Microbiome">
        <title>Successional dynamics and alternative stable states in a saline activated sludge microbial community over 9 years.</title>
        <authorList>
            <person name="Wang Y."/>
            <person name="Ye J."/>
            <person name="Ju F."/>
            <person name="Liu L."/>
            <person name="Boyd J.A."/>
            <person name="Deng Y."/>
            <person name="Parks D.H."/>
            <person name="Jiang X."/>
            <person name="Yin X."/>
            <person name="Woodcroft B.J."/>
            <person name="Tyson G.W."/>
            <person name="Hugenholtz P."/>
            <person name="Polz M.F."/>
            <person name="Zhang T."/>
        </authorList>
    </citation>
    <scope>NUCLEOTIDE SEQUENCE</scope>
    <source>
        <strain evidence="2">HKST-UBA02</strain>
    </source>
</reference>
<dbReference type="Pfam" id="PF00293">
    <property type="entry name" value="NUDIX"/>
    <property type="match status" value="1"/>
</dbReference>
<dbReference type="GO" id="GO:0003824">
    <property type="term" value="F:catalytic activity"/>
    <property type="evidence" value="ECO:0007669"/>
    <property type="project" value="UniProtKB-ARBA"/>
</dbReference>
<protein>
    <submittedName>
        <fullName evidence="2">NUDIX domain-containing protein</fullName>
    </submittedName>
</protein>
<dbReference type="PANTHER" id="PTHR10885:SF0">
    <property type="entry name" value="ISOPENTENYL-DIPHOSPHATE DELTA-ISOMERASE"/>
    <property type="match status" value="1"/>
</dbReference>
<accession>A0A955RX31</accession>
<proteinExistence type="predicted"/>
<reference evidence="2" key="1">
    <citation type="submission" date="2020-04" db="EMBL/GenBank/DDBJ databases">
        <authorList>
            <person name="Zhang T."/>
        </authorList>
    </citation>
    <scope>NUCLEOTIDE SEQUENCE</scope>
    <source>
        <strain evidence="2">HKST-UBA02</strain>
    </source>
</reference>
<feature type="non-terminal residue" evidence="2">
    <location>
        <position position="93"/>
    </location>
</feature>
<dbReference type="AlphaFoldDB" id="A0A955RX31"/>
<dbReference type="Gene3D" id="3.90.79.10">
    <property type="entry name" value="Nucleoside Triphosphate Pyrophosphohydrolase"/>
    <property type="match status" value="1"/>
</dbReference>
<dbReference type="EMBL" id="JAGQKY010000089">
    <property type="protein sequence ID" value="MCA9397648.1"/>
    <property type="molecule type" value="Genomic_DNA"/>
</dbReference>
<name>A0A955RX31_UNCKA</name>
<feature type="domain" description="Nudix hydrolase" evidence="1">
    <location>
        <begin position="31"/>
        <end position="93"/>
    </location>
</feature>
<sequence length="93" mass="10527">MAQDELLDLVNENDEVIGTILRSEANSNPKVYHREIGILIADSQDRVLMQQRSKNKKVYPLYWIVSCAGHVSAGMTPEEVAHKELQEELGFDT</sequence>
<evidence type="ECO:0000259" key="1">
    <source>
        <dbReference type="PROSITE" id="PS51462"/>
    </source>
</evidence>